<evidence type="ECO:0000313" key="4">
    <source>
        <dbReference type="Proteomes" id="UP000297792"/>
    </source>
</evidence>
<keyword evidence="2" id="KW-1133">Transmembrane helix</keyword>
<sequence>MSLDPFGNYDPFADPAPQQSTAPPRSTPPPRPTPPRPAPPPQPAPPPRPAATPTAPAWTGVLQPATPGPRAPLPQTGSSTVPPWEAGGPPWTVFLAGYLVGGIATLLVVGAIGTLLALPELEFMYGGTTFPGVTSAAVSVGVAGALVWLAVRYASRHRTARRPILVGIAVIAAVAVVIIVLAPGSQVSWFRTLTLILSAAVLLVAIAIVVLILQPKSKSYFVTPSTADQLSMLGLPSVAPAATSAGPAEPDTVTTRPVAPPPTYAPPPRQAPPPPAPPRQDYDPFQ</sequence>
<evidence type="ECO:0000256" key="2">
    <source>
        <dbReference type="SAM" id="Phobius"/>
    </source>
</evidence>
<feature type="transmembrane region" description="Helical" evidence="2">
    <location>
        <begin position="93"/>
        <end position="118"/>
    </location>
</feature>
<name>A0A4Z0HPL3_MYCPR</name>
<feature type="transmembrane region" description="Helical" evidence="2">
    <location>
        <begin position="163"/>
        <end position="183"/>
    </location>
</feature>
<keyword evidence="2" id="KW-0472">Membrane</keyword>
<gene>
    <name evidence="3" type="ORF">EJD98_19475</name>
</gene>
<reference evidence="3 4" key="1">
    <citation type="submission" date="2018-12" db="EMBL/GenBank/DDBJ databases">
        <title>Draft genome sequences of Mycolicibacterium peregrinum isolated from a pig with lymphadenitis and from soil on the same Japanese pig farm.</title>
        <authorList>
            <person name="Komatsu T."/>
            <person name="Ohya K."/>
            <person name="Sawai K."/>
            <person name="Odoi J.O."/>
            <person name="Otsu K."/>
            <person name="Ota A."/>
            <person name="Ito T."/>
            <person name="Kawai M."/>
            <person name="Maruyama F."/>
        </authorList>
    </citation>
    <scope>NUCLEOTIDE SEQUENCE [LARGE SCALE GENOMIC DNA]</scope>
    <source>
        <strain evidence="3 4">138</strain>
    </source>
</reference>
<dbReference type="Proteomes" id="UP000297792">
    <property type="component" value="Unassembled WGS sequence"/>
</dbReference>
<evidence type="ECO:0000256" key="1">
    <source>
        <dbReference type="SAM" id="MobiDB-lite"/>
    </source>
</evidence>
<dbReference type="EMBL" id="RWKA01000010">
    <property type="protein sequence ID" value="TGB40708.1"/>
    <property type="molecule type" value="Genomic_DNA"/>
</dbReference>
<proteinExistence type="predicted"/>
<keyword evidence="2" id="KW-0812">Transmembrane</keyword>
<feature type="transmembrane region" description="Helical" evidence="2">
    <location>
        <begin position="189"/>
        <end position="213"/>
    </location>
</feature>
<feature type="region of interest" description="Disordered" evidence="1">
    <location>
        <begin position="240"/>
        <end position="286"/>
    </location>
</feature>
<comment type="caution">
    <text evidence="3">The sequence shown here is derived from an EMBL/GenBank/DDBJ whole genome shotgun (WGS) entry which is preliminary data.</text>
</comment>
<protein>
    <submittedName>
        <fullName evidence="3">Uncharacterized protein</fullName>
    </submittedName>
</protein>
<organism evidence="3 4">
    <name type="scientific">Mycolicibacterium peregrinum</name>
    <name type="common">Mycobacterium peregrinum</name>
    <dbReference type="NCBI Taxonomy" id="43304"/>
    <lineage>
        <taxon>Bacteria</taxon>
        <taxon>Bacillati</taxon>
        <taxon>Actinomycetota</taxon>
        <taxon>Actinomycetes</taxon>
        <taxon>Mycobacteriales</taxon>
        <taxon>Mycobacteriaceae</taxon>
        <taxon>Mycolicibacterium</taxon>
    </lineage>
</organism>
<feature type="compositionally biased region" description="Pro residues" evidence="1">
    <location>
        <begin position="258"/>
        <end position="278"/>
    </location>
</feature>
<feature type="compositionally biased region" description="Pro residues" evidence="1">
    <location>
        <begin position="25"/>
        <end position="50"/>
    </location>
</feature>
<keyword evidence="4" id="KW-1185">Reference proteome</keyword>
<feature type="transmembrane region" description="Helical" evidence="2">
    <location>
        <begin position="130"/>
        <end position="151"/>
    </location>
</feature>
<dbReference type="AlphaFoldDB" id="A0A4Z0HPL3"/>
<evidence type="ECO:0000313" key="3">
    <source>
        <dbReference type="EMBL" id="TGB40708.1"/>
    </source>
</evidence>
<accession>A0A4Z0HPL3</accession>
<feature type="region of interest" description="Disordered" evidence="1">
    <location>
        <begin position="1"/>
        <end position="84"/>
    </location>
</feature>